<evidence type="ECO:0000313" key="2">
    <source>
        <dbReference type="Proteomes" id="UP000034705"/>
    </source>
</evidence>
<sequence length="276" mass="32949">MATKIKLENEIKKLRNELDAYRNGERVVDVIYPNVKKFVQWEEMKYSLRSLEKNLTVVKFRILIVGELPEWINTDEVHFIPVEYSGETPRIDILHKHMAVINHPDVNEEYFWMNDDIYLINKVMYADLCLPVAVNDLNSKAPMLSLQTVWGRDNLRSLKLLQQEGLPTWNYAVHIPHRFEKSKVKYLVEKYNMIADPIVLEQIYYNYWFKDFLPYWSALDLKNNQGFCINRPYPNWENMKAQMKVKKYLNNSEGGMSEEIKKVIMKLFPDKSRFEK</sequence>
<accession>A0A0G1PDJ3</accession>
<dbReference type="EMBL" id="LCMG01000034">
    <property type="protein sequence ID" value="KKU30811.1"/>
    <property type="molecule type" value="Genomic_DNA"/>
</dbReference>
<gene>
    <name evidence="1" type="ORF">UX45_C0034G0004</name>
</gene>
<evidence type="ECO:0000313" key="1">
    <source>
        <dbReference type="EMBL" id="KKU30811.1"/>
    </source>
</evidence>
<reference evidence="1 2" key="1">
    <citation type="journal article" date="2015" name="Nature">
        <title>rRNA introns, odd ribosomes, and small enigmatic genomes across a large radiation of phyla.</title>
        <authorList>
            <person name="Brown C.T."/>
            <person name="Hug L.A."/>
            <person name="Thomas B.C."/>
            <person name="Sharon I."/>
            <person name="Castelle C.J."/>
            <person name="Singh A."/>
            <person name="Wilkins M.J."/>
            <person name="Williams K.H."/>
            <person name="Banfield J.F."/>
        </authorList>
    </citation>
    <scope>NUCLEOTIDE SEQUENCE [LARGE SCALE GENOMIC DNA]</scope>
</reference>
<dbReference type="Proteomes" id="UP000034705">
    <property type="component" value="Unassembled WGS sequence"/>
</dbReference>
<organism evidence="1 2">
    <name type="scientific">Candidatus Uhrbacteria bacterium GW2011_GWF2_46_218</name>
    <dbReference type="NCBI Taxonomy" id="1619001"/>
    <lineage>
        <taxon>Bacteria</taxon>
        <taxon>Candidatus Uhriibacteriota</taxon>
    </lineage>
</organism>
<protein>
    <submittedName>
        <fullName evidence="1">Uncharacterized protein</fullName>
    </submittedName>
</protein>
<dbReference type="AlphaFoldDB" id="A0A0G1PDJ3"/>
<name>A0A0G1PDJ3_9BACT</name>
<comment type="caution">
    <text evidence="1">The sequence shown here is derived from an EMBL/GenBank/DDBJ whole genome shotgun (WGS) entry which is preliminary data.</text>
</comment>
<proteinExistence type="predicted"/>